<sequence length="1625" mass="171903">MSSDPSRRDPASKLLEGGHLDPGWTSYCANASSSTVCLDSSHFDPAFWCGRTLMDDQSSVNDRLAARVHGVEKERMQACAGLAAAFLDLEGHFHLRRSRALQLGEEQLHLFSRLQRRQLQRDVREAEREGASADAHRAGTRDALRKGLANERRRHSQLGKPGRRPSSCRESGSVRGEDTVNACSSADAEKAFATPARGLLERSSGGGDTSCTCPAALGSRKEDICSIWKEDDEAASSNQGRPPTGPAREDHAVCGGAALERQGSSSPRSRFFLRGSSKAVEELCCDNTESPRSRGGRGDVSEEDDDLREAHSRVAESQTADGGLREGERKRLFAKPRCDFLSAFDAAGLRLGARQGSWDSLEKTLEQESENTSEWRALDASSHAGDQPAEAASPPAVSGRVALAETADTAWSSAGGLRHCGSALVSVSGSTASCAGAVGASCGDSAVAASQAPAAGAAVSRSKRVWMRSVAALTRRGKACEDELKPSAAANSSPSLLSSSPPTQEGRPGAPAAPPRPTARPPPAAGTDYAGLHPFPVVLKGGAAKTGKQPLASEVWCVRAVETGDRAAIWSIAISPAGDWLAVAGQTGVISLWVVPLASSPSASRARGARQECTKYKAERSSRRAERAPCPGTWRDGLEGSEACCREEPRRDRASPEPGVTRSPSGRCGDAQEGQPRGERRDDGLRHSDGDGQEDDRGGARRAHSPSSLNGAASLGLDREERRAEGQPPLLLLQSGSHASPCSPLSSAASLPLEHVDSAASATPLSPSSSLASSCASLSSSGSSFASSSSSFVSSSSSTFTRSRSEERREARRFSAPLAAAWSTPSPRAAGAASAAALAPRGAAENASVSRTLSFLPAALSAFPPADRAASPVPEPRANRAAGARDVHATESPAATETGLAPPAPAAAAARESRESAAPADVFAAATRISVLSGASLLPSTPTRWLGANNSPTNLPSHTGEEAAACLSLGSPSRRTQSAEALAAPSRRDAAKDAPERERSEAGHPAQEGEKQRAPWFVNDRPNLCLTGHCAAIVQLVWAPSKTRALLLSASLDKTVRLWRPGKQPQAIAVLRCRDWPTSVAFHPIFTDVVFTGCLDATVQVWRLFPVSASQPLAPPRRGRRACGRSQPRLVFEARVVEYLKVTELVTAISLSPDGAVLAVGFRNGTIAFYDAQTLKFRYELDCKNRKGKFSKGRKVTSLEWQTNGLALCVTTNDSRIRIFKVADLSCAAKFKGHVNEQIMLRANYTNDSTGIVCGSENGWICYWAVPDPRSSLLEGERQFRGGVLSSKMPVPAAKRKPTNANAVSFKAFTELLTCSLVAPACFSASLAAHLSVHPLAPPLARQPTSHHLAALRRLTFRSESLTLRSRLLSFAGGPKAPPQNFDEKPRPSCSVTESLAPQSAFLPSPLVAPRHPSRAASPASRDGVEDEGASRPFEVRGQDGATRTFFRGISLGKLRHSSPPTGDDRRKACGSASAGLAAEGEERDASPRRPSSVSWKARGAEEETREASERGDDAGHASSSASSASPTSLSLLRADSTPADSLAAALGEQVARAEERRARGAHAEERERYFQVEDELHISLPPAVYQAECERRSSVPSARLVVLAGSHHGKLRIFVNFGKELRNP</sequence>
<feature type="compositionally biased region" description="Polar residues" evidence="4">
    <location>
        <begin position="970"/>
        <end position="979"/>
    </location>
</feature>
<name>A0A2A9MP07_BESBE</name>
<keyword evidence="1 3" id="KW-0853">WD repeat</keyword>
<comment type="caution">
    <text evidence="6">The sequence shown here is derived from an EMBL/GenBank/DDBJ whole genome shotgun (WGS) entry which is preliminary data.</text>
</comment>
<dbReference type="PANTHER" id="PTHR14221:SF0">
    <property type="entry name" value="WD REPEAT-CONTAINING PROTEIN 44"/>
    <property type="match status" value="1"/>
</dbReference>
<dbReference type="Pfam" id="PF00400">
    <property type="entry name" value="WD40"/>
    <property type="match status" value="2"/>
</dbReference>
<dbReference type="Pfam" id="PF12894">
    <property type="entry name" value="ANAPC4_WD40"/>
    <property type="match status" value="1"/>
</dbReference>
<feature type="region of interest" description="Disordered" evidence="4">
    <location>
        <begin position="940"/>
        <end position="1013"/>
    </location>
</feature>
<feature type="compositionally biased region" description="Basic and acidic residues" evidence="4">
    <location>
        <begin position="644"/>
        <end position="655"/>
    </location>
</feature>
<feature type="compositionally biased region" description="Basic and acidic residues" evidence="4">
    <location>
        <begin position="289"/>
        <end position="300"/>
    </location>
</feature>
<dbReference type="KEGG" id="bbes:BESB_000750"/>
<feature type="compositionally biased region" description="Basic and acidic residues" evidence="4">
    <location>
        <begin position="609"/>
        <end position="627"/>
    </location>
</feature>
<dbReference type="PANTHER" id="PTHR14221">
    <property type="entry name" value="WD REPEAT DOMAIN 44"/>
    <property type="match status" value="1"/>
</dbReference>
<evidence type="ECO:0000256" key="4">
    <source>
        <dbReference type="SAM" id="MobiDB-lite"/>
    </source>
</evidence>
<feature type="domain" description="Anaphase-promoting complex subunit 4-like WD40" evidence="5">
    <location>
        <begin position="1138"/>
        <end position="1186"/>
    </location>
</feature>
<dbReference type="SUPFAM" id="SSF50978">
    <property type="entry name" value="WD40 repeat-like"/>
    <property type="match status" value="1"/>
</dbReference>
<feature type="compositionally biased region" description="Pro residues" evidence="4">
    <location>
        <begin position="511"/>
        <end position="524"/>
    </location>
</feature>
<feature type="region of interest" description="Disordered" evidence="4">
    <location>
        <begin position="361"/>
        <end position="394"/>
    </location>
</feature>
<feature type="compositionally biased region" description="Basic and acidic residues" evidence="4">
    <location>
        <begin position="1499"/>
        <end position="1516"/>
    </location>
</feature>
<evidence type="ECO:0000313" key="6">
    <source>
        <dbReference type="EMBL" id="PFH37733.1"/>
    </source>
</evidence>
<dbReference type="EMBL" id="NWUJ01000001">
    <property type="protein sequence ID" value="PFH37733.1"/>
    <property type="molecule type" value="Genomic_DNA"/>
</dbReference>
<reference evidence="6 7" key="1">
    <citation type="submission" date="2017-09" db="EMBL/GenBank/DDBJ databases">
        <title>Genome sequencing of Besnoitia besnoiti strain Bb-Ger1.</title>
        <authorList>
            <person name="Schares G."/>
            <person name="Venepally P."/>
            <person name="Lorenzi H.A."/>
        </authorList>
    </citation>
    <scope>NUCLEOTIDE SEQUENCE [LARGE SCALE GENOMIC DNA]</scope>
    <source>
        <strain evidence="6 7">Bb-Ger1</strain>
    </source>
</reference>
<dbReference type="InterPro" id="IPR001680">
    <property type="entry name" value="WD40_rpt"/>
</dbReference>
<protein>
    <recommendedName>
        <fullName evidence="5">Anaphase-promoting complex subunit 4-like WD40 domain-containing protein</fullName>
    </recommendedName>
</protein>
<dbReference type="Proteomes" id="UP000224006">
    <property type="component" value="Chromosome I"/>
</dbReference>
<keyword evidence="2" id="KW-0677">Repeat</keyword>
<organism evidence="6 7">
    <name type="scientific">Besnoitia besnoiti</name>
    <name type="common">Apicomplexan protozoan</name>
    <dbReference type="NCBI Taxonomy" id="94643"/>
    <lineage>
        <taxon>Eukaryota</taxon>
        <taxon>Sar</taxon>
        <taxon>Alveolata</taxon>
        <taxon>Apicomplexa</taxon>
        <taxon>Conoidasida</taxon>
        <taxon>Coccidia</taxon>
        <taxon>Eucoccidiorida</taxon>
        <taxon>Eimeriorina</taxon>
        <taxon>Sarcocystidae</taxon>
        <taxon>Besnoitia</taxon>
    </lineage>
</organism>
<dbReference type="Gene3D" id="2.130.10.10">
    <property type="entry name" value="YVTN repeat-like/Quinoprotein amine dehydrogenase"/>
    <property type="match status" value="1"/>
</dbReference>
<feature type="repeat" description="WD" evidence="3">
    <location>
        <begin position="1026"/>
        <end position="1059"/>
    </location>
</feature>
<dbReference type="InterPro" id="IPR024977">
    <property type="entry name" value="Apc4-like_WD40_dom"/>
</dbReference>
<feature type="region of interest" description="Disordered" evidence="4">
    <location>
        <begin position="865"/>
        <end position="913"/>
    </location>
</feature>
<dbReference type="STRING" id="94643.A0A2A9MP07"/>
<dbReference type="OrthoDB" id="342119at2759"/>
<dbReference type="GeneID" id="40305138"/>
<evidence type="ECO:0000256" key="1">
    <source>
        <dbReference type="ARBA" id="ARBA00022574"/>
    </source>
</evidence>
<evidence type="ECO:0000313" key="7">
    <source>
        <dbReference type="Proteomes" id="UP000224006"/>
    </source>
</evidence>
<dbReference type="RefSeq" id="XP_029221742.1">
    <property type="nucleotide sequence ID" value="XM_029358830.1"/>
</dbReference>
<feature type="region of interest" description="Disordered" evidence="4">
    <location>
        <begin position="477"/>
        <end position="527"/>
    </location>
</feature>
<feature type="compositionally biased region" description="Basic residues" evidence="4">
    <location>
        <begin position="152"/>
        <end position="163"/>
    </location>
</feature>
<feature type="compositionally biased region" description="Low complexity" evidence="4">
    <location>
        <begin position="1470"/>
        <end position="1479"/>
    </location>
</feature>
<evidence type="ECO:0000256" key="3">
    <source>
        <dbReference type="PROSITE-ProRule" id="PRU00221"/>
    </source>
</evidence>
<feature type="compositionally biased region" description="Basic and acidic residues" evidence="4">
    <location>
        <begin position="676"/>
        <end position="699"/>
    </location>
</feature>
<feature type="region of interest" description="Disordered" evidence="4">
    <location>
        <begin position="600"/>
        <end position="843"/>
    </location>
</feature>
<feature type="region of interest" description="Disordered" evidence="4">
    <location>
        <begin position="122"/>
        <end position="181"/>
    </location>
</feature>
<feature type="compositionally biased region" description="Basic and acidic residues" evidence="4">
    <location>
        <begin position="803"/>
        <end position="813"/>
    </location>
</feature>
<dbReference type="InterPro" id="IPR040324">
    <property type="entry name" value="WDR44/Dgr2"/>
</dbReference>
<feature type="compositionally biased region" description="Low complexity" evidence="4">
    <location>
        <begin position="735"/>
        <end position="802"/>
    </location>
</feature>
<dbReference type="VEuPathDB" id="ToxoDB:BESB_000750"/>
<feature type="compositionally biased region" description="Basic and acidic residues" evidence="4">
    <location>
        <begin position="986"/>
        <end position="1013"/>
    </location>
</feature>
<dbReference type="InterPro" id="IPR036322">
    <property type="entry name" value="WD40_repeat_dom_sf"/>
</dbReference>
<feature type="region of interest" description="Disordered" evidence="4">
    <location>
        <begin position="232"/>
        <end position="251"/>
    </location>
</feature>
<feature type="compositionally biased region" description="Low complexity" evidence="4">
    <location>
        <begin position="1409"/>
        <end position="1422"/>
    </location>
</feature>
<dbReference type="PROSITE" id="PS50082">
    <property type="entry name" value="WD_REPEATS_2"/>
    <property type="match status" value="1"/>
</dbReference>
<feature type="compositionally biased region" description="Low complexity" evidence="4">
    <location>
        <begin position="486"/>
        <end position="510"/>
    </location>
</feature>
<keyword evidence="7" id="KW-1185">Reference proteome</keyword>
<gene>
    <name evidence="6" type="ORF">BESB_000750</name>
</gene>
<feature type="compositionally biased region" description="Low complexity" evidence="4">
    <location>
        <begin position="826"/>
        <end position="843"/>
    </location>
</feature>
<feature type="compositionally biased region" description="Low complexity" evidence="4">
    <location>
        <begin position="1518"/>
        <end position="1533"/>
    </location>
</feature>
<feature type="region of interest" description="Disordered" evidence="4">
    <location>
        <begin position="1372"/>
        <end position="1537"/>
    </location>
</feature>
<feature type="compositionally biased region" description="Basic and acidic residues" evidence="4">
    <location>
        <begin position="122"/>
        <end position="151"/>
    </location>
</feature>
<proteinExistence type="predicted"/>
<dbReference type="PROSITE" id="PS50294">
    <property type="entry name" value="WD_REPEATS_REGION"/>
    <property type="match status" value="1"/>
</dbReference>
<feature type="region of interest" description="Disordered" evidence="4">
    <location>
        <begin position="284"/>
        <end position="328"/>
    </location>
</feature>
<accession>A0A2A9MP07</accession>
<feature type="compositionally biased region" description="Polar residues" evidence="4">
    <location>
        <begin position="940"/>
        <end position="957"/>
    </location>
</feature>
<evidence type="ECO:0000256" key="2">
    <source>
        <dbReference type="ARBA" id="ARBA00022737"/>
    </source>
</evidence>
<dbReference type="SMART" id="SM00320">
    <property type="entry name" value="WD40"/>
    <property type="match status" value="6"/>
</dbReference>
<dbReference type="InterPro" id="IPR015943">
    <property type="entry name" value="WD40/YVTN_repeat-like_dom_sf"/>
</dbReference>
<evidence type="ECO:0000259" key="5">
    <source>
        <dbReference type="Pfam" id="PF12894"/>
    </source>
</evidence>